<dbReference type="UniPathway" id="UPA00078">
    <property type="reaction ID" value="UER00161"/>
</dbReference>
<feature type="binding site" evidence="8">
    <location>
        <begin position="118"/>
        <end position="121"/>
    </location>
    <ligand>
        <name>ATP</name>
        <dbReference type="ChEBI" id="CHEBI:30616"/>
    </ligand>
</feature>
<evidence type="ECO:0000256" key="5">
    <source>
        <dbReference type="ARBA" id="ARBA00022756"/>
    </source>
</evidence>
<evidence type="ECO:0000313" key="10">
    <source>
        <dbReference type="Proteomes" id="UP000050416"/>
    </source>
</evidence>
<dbReference type="InterPro" id="IPR027417">
    <property type="entry name" value="P-loop_NTPase"/>
</dbReference>
<gene>
    <name evidence="8 9" type="primary">bioD</name>
    <name evidence="9" type="ORF">HLUCCX14_11980</name>
</gene>
<dbReference type="Pfam" id="PF13500">
    <property type="entry name" value="AAA_26"/>
    <property type="match status" value="1"/>
</dbReference>
<keyword evidence="3 8" id="KW-0479">Metal-binding</keyword>
<keyword evidence="7 8" id="KW-0460">Magnesium</keyword>
<feature type="binding site" evidence="8">
    <location>
        <position position="56"/>
    </location>
    <ligand>
        <name>ATP</name>
        <dbReference type="ChEBI" id="CHEBI:30616"/>
    </ligand>
</feature>
<keyword evidence="4 8" id="KW-0547">Nucleotide-binding</keyword>
<dbReference type="GO" id="GO:0009102">
    <property type="term" value="P:biotin biosynthetic process"/>
    <property type="evidence" value="ECO:0007669"/>
    <property type="project" value="UniProtKB-UniRule"/>
</dbReference>
<dbReference type="OrthoDB" id="9802097at2"/>
<dbReference type="EC" id="6.3.3.3" evidence="8"/>
<evidence type="ECO:0000256" key="8">
    <source>
        <dbReference type="HAMAP-Rule" id="MF_00336"/>
    </source>
</evidence>
<keyword evidence="6 8" id="KW-0067">ATP-binding</keyword>
<keyword evidence="2 8" id="KW-0436">Ligase</keyword>
<evidence type="ECO:0000256" key="7">
    <source>
        <dbReference type="ARBA" id="ARBA00022842"/>
    </source>
</evidence>
<comment type="caution">
    <text evidence="9">The sequence shown here is derived from an EMBL/GenBank/DDBJ whole genome shotgun (WGS) entry which is preliminary data.</text>
</comment>
<name>A0A0N8KKH9_9GAMM</name>
<dbReference type="AlphaFoldDB" id="A0A0N8KKH9"/>
<comment type="pathway">
    <text evidence="8">Cofactor biosynthesis; biotin biosynthesis; biotin from 7,8-diaminononanoate: step 1/2.</text>
</comment>
<evidence type="ECO:0000256" key="3">
    <source>
        <dbReference type="ARBA" id="ARBA00022723"/>
    </source>
</evidence>
<dbReference type="HAMAP" id="MF_00336">
    <property type="entry name" value="BioD"/>
    <property type="match status" value="1"/>
</dbReference>
<dbReference type="InterPro" id="IPR004472">
    <property type="entry name" value="DTB_synth_BioD"/>
</dbReference>
<evidence type="ECO:0000256" key="1">
    <source>
        <dbReference type="ARBA" id="ARBA00022490"/>
    </source>
</evidence>
<comment type="cofactor">
    <cofactor evidence="8">
        <name>Mg(2+)</name>
        <dbReference type="ChEBI" id="CHEBI:18420"/>
    </cofactor>
</comment>
<dbReference type="EMBL" id="LJZQ01000018">
    <property type="protein sequence ID" value="KPQ28186.1"/>
    <property type="molecule type" value="Genomic_DNA"/>
</dbReference>
<dbReference type="GO" id="GO:0000287">
    <property type="term" value="F:magnesium ion binding"/>
    <property type="evidence" value="ECO:0007669"/>
    <property type="project" value="UniProtKB-UniRule"/>
</dbReference>
<evidence type="ECO:0000256" key="6">
    <source>
        <dbReference type="ARBA" id="ARBA00022840"/>
    </source>
</evidence>
<organism evidence="9 10">
    <name type="scientific">Marinobacter excellens HL-55</name>
    <dbReference type="NCBI Taxonomy" id="1305731"/>
    <lineage>
        <taxon>Bacteria</taxon>
        <taxon>Pseudomonadati</taxon>
        <taxon>Pseudomonadota</taxon>
        <taxon>Gammaproteobacteria</taxon>
        <taxon>Pseudomonadales</taxon>
        <taxon>Marinobacteraceae</taxon>
        <taxon>Marinobacter</taxon>
    </lineage>
</organism>
<comment type="similarity">
    <text evidence="8">Belongs to the dethiobiotin synthetase family.</text>
</comment>
<comment type="function">
    <text evidence="8">Catalyzes a mechanistically unusual reaction, the ATP-dependent insertion of CO2 between the N7 and N8 nitrogen atoms of 7,8-diaminopelargonic acid (DAPA, also called 7,8-diammoniononanoate) to form a ureido ring.</text>
</comment>
<evidence type="ECO:0000313" key="9">
    <source>
        <dbReference type="EMBL" id="KPQ28186.1"/>
    </source>
</evidence>
<feature type="binding site" evidence="8">
    <location>
        <position position="43"/>
    </location>
    <ligand>
        <name>substrate</name>
    </ligand>
</feature>
<dbReference type="SUPFAM" id="SSF52540">
    <property type="entry name" value="P-loop containing nucleoside triphosphate hydrolases"/>
    <property type="match status" value="1"/>
</dbReference>
<dbReference type="GO" id="GO:0005829">
    <property type="term" value="C:cytosol"/>
    <property type="evidence" value="ECO:0007669"/>
    <property type="project" value="TreeGrafter"/>
</dbReference>
<keyword evidence="5 8" id="KW-0093">Biotin biosynthesis</keyword>
<dbReference type="Proteomes" id="UP000050416">
    <property type="component" value="Unassembled WGS sequence"/>
</dbReference>
<feature type="binding site" evidence="8">
    <location>
        <position position="118"/>
    </location>
    <ligand>
        <name>Mg(2+)</name>
        <dbReference type="ChEBI" id="CHEBI:18420"/>
    </ligand>
</feature>
<feature type="binding site" evidence="8">
    <location>
        <begin position="178"/>
        <end position="179"/>
    </location>
    <ligand>
        <name>ATP</name>
        <dbReference type="ChEBI" id="CHEBI:30616"/>
    </ligand>
</feature>
<keyword evidence="1 8" id="KW-0963">Cytoplasm</keyword>
<comment type="catalytic activity">
    <reaction evidence="8">
        <text>(7R,8S)-7,8-diammoniononanoate + CO2 + ATP = (4R,5S)-dethiobiotin + ADP + phosphate + 3 H(+)</text>
        <dbReference type="Rhea" id="RHEA:15805"/>
        <dbReference type="ChEBI" id="CHEBI:15378"/>
        <dbReference type="ChEBI" id="CHEBI:16526"/>
        <dbReference type="ChEBI" id="CHEBI:30616"/>
        <dbReference type="ChEBI" id="CHEBI:43474"/>
        <dbReference type="ChEBI" id="CHEBI:149469"/>
        <dbReference type="ChEBI" id="CHEBI:149473"/>
        <dbReference type="ChEBI" id="CHEBI:456216"/>
        <dbReference type="EC" id="6.3.3.3"/>
    </reaction>
</comment>
<dbReference type="GO" id="GO:0005524">
    <property type="term" value="F:ATP binding"/>
    <property type="evidence" value="ECO:0007669"/>
    <property type="project" value="UniProtKB-UniRule"/>
</dbReference>
<dbReference type="NCBIfam" id="TIGR00347">
    <property type="entry name" value="bioD"/>
    <property type="match status" value="1"/>
</dbReference>
<dbReference type="Gene3D" id="3.40.50.300">
    <property type="entry name" value="P-loop containing nucleotide triphosphate hydrolases"/>
    <property type="match status" value="1"/>
</dbReference>
<evidence type="ECO:0000256" key="4">
    <source>
        <dbReference type="ARBA" id="ARBA00022741"/>
    </source>
</evidence>
<dbReference type="CDD" id="cd03109">
    <property type="entry name" value="DTBS"/>
    <property type="match status" value="1"/>
</dbReference>
<feature type="binding site" evidence="8">
    <location>
        <position position="18"/>
    </location>
    <ligand>
        <name>Mg(2+)</name>
        <dbReference type="ChEBI" id="CHEBI:18420"/>
    </ligand>
</feature>
<feature type="active site" evidence="8">
    <location>
        <position position="39"/>
    </location>
</feature>
<accession>A0A0N8KKH9</accession>
<dbReference type="GO" id="GO:0004141">
    <property type="term" value="F:dethiobiotin synthase activity"/>
    <property type="evidence" value="ECO:0007669"/>
    <property type="project" value="UniProtKB-UniRule"/>
</dbReference>
<dbReference type="PATRIC" id="fig|1305731.5.peg.862"/>
<reference evidence="9 10" key="1">
    <citation type="submission" date="2015-09" db="EMBL/GenBank/DDBJ databases">
        <title>Identification and resolution of microdiversity through metagenomic sequencing of parallel consortia.</title>
        <authorList>
            <person name="Nelson W.C."/>
            <person name="Romine M.F."/>
            <person name="Lindemann S.R."/>
        </authorList>
    </citation>
    <scope>NUCLEOTIDE SEQUENCE [LARGE SCALE GENOMIC DNA]</scope>
    <source>
        <strain evidence="9">HL-55</strain>
    </source>
</reference>
<feature type="binding site" evidence="8">
    <location>
        <begin position="14"/>
        <end position="19"/>
    </location>
    <ligand>
        <name>ATP</name>
        <dbReference type="ChEBI" id="CHEBI:30616"/>
    </ligand>
</feature>
<comment type="subunit">
    <text evidence="8">Homodimer.</text>
</comment>
<comment type="caution">
    <text evidence="8">Lacks conserved residue(s) required for the propagation of feature annotation.</text>
</comment>
<dbReference type="STRING" id="1305731.GCA_000934705_00418"/>
<evidence type="ECO:0000256" key="2">
    <source>
        <dbReference type="ARBA" id="ARBA00022598"/>
    </source>
</evidence>
<dbReference type="GO" id="GO:0042803">
    <property type="term" value="F:protein homodimerization activity"/>
    <property type="evidence" value="ECO:0007669"/>
    <property type="project" value="UniProtKB-ARBA"/>
</dbReference>
<dbReference type="PANTHER" id="PTHR43210">
    <property type="entry name" value="DETHIOBIOTIN SYNTHETASE"/>
    <property type="match status" value="1"/>
</dbReference>
<dbReference type="FunFam" id="3.40.50.300:FF:000292">
    <property type="entry name" value="ATP-dependent dethiobiotin synthetase BioD"/>
    <property type="match status" value="1"/>
</dbReference>
<dbReference type="PIRSF" id="PIRSF006755">
    <property type="entry name" value="DTB_synth"/>
    <property type="match status" value="1"/>
</dbReference>
<sequence length="234" mass="25019">MAKKTYFVTGTDTGVGKTIAAAAILEAVKAAGKRTIAMKPIASGCDQTDQGLRNEDALMLQAAITEELAYDSINPIALEPAIAPHVAAQQAGKNITAQRLIGFCRGLQIRPADLMLIEGAGGWRVPLNDRETYSAVPRELGLDVILVVPLKLGCINHAMLTAEAIRADGLFLAGWVANHPEAEVMNCEQETLNYLSTHLGAPCLGVLPWMESTQIARLPEVLAGFLNIKPLIEI</sequence>
<dbReference type="PANTHER" id="PTHR43210:SF5">
    <property type="entry name" value="DETHIOBIOTIN SYNTHETASE"/>
    <property type="match status" value="1"/>
</dbReference>
<feature type="binding site" evidence="8">
    <location>
        <position position="56"/>
    </location>
    <ligand>
        <name>Mg(2+)</name>
        <dbReference type="ChEBI" id="CHEBI:18420"/>
    </ligand>
</feature>
<comment type="subcellular location">
    <subcellularLocation>
        <location evidence="8">Cytoplasm</location>
    </subcellularLocation>
</comment>
<proteinExistence type="inferred from homology"/>
<protein>
    <recommendedName>
        <fullName evidence="8">ATP-dependent dethiobiotin synthetase BioD</fullName>
        <ecNumber evidence="8">6.3.3.3</ecNumber>
    </recommendedName>
    <alternativeName>
        <fullName evidence="8">DTB synthetase</fullName>
        <shortName evidence="8">DTBS</shortName>
    </alternativeName>
    <alternativeName>
        <fullName evidence="8">Dethiobiotin synthase</fullName>
    </alternativeName>
</protein>